<evidence type="ECO:0000256" key="1">
    <source>
        <dbReference type="SAM" id="MobiDB-lite"/>
    </source>
</evidence>
<gene>
    <name evidence="2" type="ORF">E2C01_084213</name>
</gene>
<organism evidence="2 3">
    <name type="scientific">Portunus trituberculatus</name>
    <name type="common">Swimming crab</name>
    <name type="synonym">Neptunus trituberculatus</name>
    <dbReference type="NCBI Taxonomy" id="210409"/>
    <lineage>
        <taxon>Eukaryota</taxon>
        <taxon>Metazoa</taxon>
        <taxon>Ecdysozoa</taxon>
        <taxon>Arthropoda</taxon>
        <taxon>Crustacea</taxon>
        <taxon>Multicrustacea</taxon>
        <taxon>Malacostraca</taxon>
        <taxon>Eumalacostraca</taxon>
        <taxon>Eucarida</taxon>
        <taxon>Decapoda</taxon>
        <taxon>Pleocyemata</taxon>
        <taxon>Brachyura</taxon>
        <taxon>Eubrachyura</taxon>
        <taxon>Portunoidea</taxon>
        <taxon>Portunidae</taxon>
        <taxon>Portuninae</taxon>
        <taxon>Portunus</taxon>
    </lineage>
</organism>
<comment type="caution">
    <text evidence="2">The sequence shown here is derived from an EMBL/GenBank/DDBJ whole genome shotgun (WGS) entry which is preliminary data.</text>
</comment>
<proteinExistence type="predicted"/>
<name>A0A5B7J3E8_PORTR</name>
<accession>A0A5B7J3E8</accession>
<sequence>MYTSLPDTITSVMTAPLCCETQRPYQSHSPLRVSPVVRAAWQGTAEVTRDLPPREKGGREGCSVDSLSPLNWQQQQRQQQPVGEGRADGAGVEERPCSPLGAL</sequence>
<feature type="compositionally biased region" description="Basic and acidic residues" evidence="1">
    <location>
        <begin position="47"/>
        <end position="59"/>
    </location>
</feature>
<protein>
    <submittedName>
        <fullName evidence="2">Uncharacterized protein</fullName>
    </submittedName>
</protein>
<reference evidence="2 3" key="1">
    <citation type="submission" date="2019-05" db="EMBL/GenBank/DDBJ databases">
        <title>Another draft genome of Portunus trituberculatus and its Hox gene families provides insights of decapod evolution.</title>
        <authorList>
            <person name="Jeong J.-H."/>
            <person name="Song I."/>
            <person name="Kim S."/>
            <person name="Choi T."/>
            <person name="Kim D."/>
            <person name="Ryu S."/>
            <person name="Kim W."/>
        </authorList>
    </citation>
    <scope>NUCLEOTIDE SEQUENCE [LARGE SCALE GENOMIC DNA]</scope>
    <source>
        <tissue evidence="2">Muscle</tissue>
    </source>
</reference>
<dbReference type="EMBL" id="VSRR010080486">
    <property type="protein sequence ID" value="MPC89275.1"/>
    <property type="molecule type" value="Genomic_DNA"/>
</dbReference>
<feature type="region of interest" description="Disordered" evidence="1">
    <location>
        <begin position="47"/>
        <end position="103"/>
    </location>
</feature>
<evidence type="ECO:0000313" key="3">
    <source>
        <dbReference type="Proteomes" id="UP000324222"/>
    </source>
</evidence>
<keyword evidence="3" id="KW-1185">Reference proteome</keyword>
<evidence type="ECO:0000313" key="2">
    <source>
        <dbReference type="EMBL" id="MPC89275.1"/>
    </source>
</evidence>
<dbReference type="Proteomes" id="UP000324222">
    <property type="component" value="Unassembled WGS sequence"/>
</dbReference>
<dbReference type="AlphaFoldDB" id="A0A5B7J3E8"/>